<evidence type="ECO:0000313" key="2">
    <source>
        <dbReference type="Proteomes" id="UP000264062"/>
    </source>
</evidence>
<dbReference type="EMBL" id="DMZY01000108">
    <property type="protein sequence ID" value="HAV92238.1"/>
    <property type="molecule type" value="Genomic_DNA"/>
</dbReference>
<gene>
    <name evidence="1" type="ORF">DCW38_03550</name>
</gene>
<protein>
    <submittedName>
        <fullName evidence="1">Uncharacterized protein</fullName>
    </submittedName>
</protein>
<comment type="caution">
    <text evidence="1">The sequence shown here is derived from an EMBL/GenBank/DDBJ whole genome shotgun (WGS) entry which is preliminary data.</text>
</comment>
<sequence length="301" mass="34208">MKIISATLLLLFSFCIFADIDIYGFSDDTKHFAFAYEPNDPMALSGGLKILSIEKNTLTADTLLNEFNDSYTGLKDVSTLFETQYSEILSFTGNKNYTEYPGSAENGRITLFGLKTKQISYSISKSLNEFGFYSYSTTLRIEDKPPLIFSSRITDVYSAFLIDDSICVVITKGFIVGFEGSFTEMFDCFYIPAKAEIADENKRKNEEMQFNIGKLKKAFEEFYIENANNYPNSIELFGRTGIVIRNPFKKTNDGIAITDKLPKFASKYEGTIIAVVAEERNSYKLYFGKENEFEEAKEEKK</sequence>
<reference evidence="1 2" key="1">
    <citation type="journal article" date="2018" name="Nat. Biotechnol.">
        <title>A standardized bacterial taxonomy based on genome phylogeny substantially revises the tree of life.</title>
        <authorList>
            <person name="Parks D.H."/>
            <person name="Chuvochina M."/>
            <person name="Waite D.W."/>
            <person name="Rinke C."/>
            <person name="Skarshewski A."/>
            <person name="Chaumeil P.A."/>
            <person name="Hugenholtz P."/>
        </authorList>
    </citation>
    <scope>NUCLEOTIDE SEQUENCE [LARGE SCALE GENOMIC DNA]</scope>
    <source>
        <strain evidence="1">UBA9956</strain>
    </source>
</reference>
<evidence type="ECO:0000313" key="1">
    <source>
        <dbReference type="EMBL" id="HAV92238.1"/>
    </source>
</evidence>
<accession>A0A350H9M2</accession>
<proteinExistence type="predicted"/>
<dbReference type="Proteomes" id="UP000264062">
    <property type="component" value="Unassembled WGS sequence"/>
</dbReference>
<name>A0A350H9M2_UNCW3</name>
<organism evidence="1 2">
    <name type="scientific">candidate division WOR-3 bacterium</name>
    <dbReference type="NCBI Taxonomy" id="2052148"/>
    <lineage>
        <taxon>Bacteria</taxon>
        <taxon>Bacteria division WOR-3</taxon>
    </lineage>
</organism>
<dbReference type="AlphaFoldDB" id="A0A350H9M2"/>